<evidence type="ECO:0000313" key="8">
    <source>
        <dbReference type="Proteomes" id="UP000291106"/>
    </source>
</evidence>
<feature type="domain" description="RNA polymerase sigma-70 region 2" evidence="5">
    <location>
        <begin position="21"/>
        <end position="87"/>
    </location>
</feature>
<protein>
    <submittedName>
        <fullName evidence="7">RNA polymerase sigma factor</fullName>
    </submittedName>
</protein>
<keyword evidence="8" id="KW-1185">Reference proteome</keyword>
<proteinExistence type="inferred from homology"/>
<keyword evidence="3" id="KW-0731">Sigma factor</keyword>
<comment type="similarity">
    <text evidence="1">Belongs to the sigma-70 factor family. ECF subfamily.</text>
</comment>
<dbReference type="AlphaFoldDB" id="A0A411PJX2"/>
<dbReference type="EMBL" id="CP036200">
    <property type="protein sequence ID" value="QBF83855.1"/>
    <property type="molecule type" value="Genomic_DNA"/>
</dbReference>
<dbReference type="KEGG" id="smai:EXU30_15095"/>
<dbReference type="SUPFAM" id="SSF88659">
    <property type="entry name" value="Sigma3 and sigma4 domains of RNA polymerase sigma factors"/>
    <property type="match status" value="1"/>
</dbReference>
<dbReference type="Gene3D" id="1.10.10.10">
    <property type="entry name" value="Winged helix-like DNA-binding domain superfamily/Winged helix DNA-binding domain"/>
    <property type="match status" value="1"/>
</dbReference>
<dbReference type="PANTHER" id="PTHR43133:SF46">
    <property type="entry name" value="RNA POLYMERASE SIGMA-70 FACTOR ECF SUBFAMILY"/>
    <property type="match status" value="1"/>
</dbReference>
<sequence>MSDPELVALARQGDKHAFHSLYLRHHGRVYAICLRMAGQASVAEDITQECFVRLWHKLAQFEGNSEFSTWLHRLCVRQAINSIKAQKSFWQRFVSHEQLNQQDQAFADEHTSSTEYHQLDKLIVRLPERMRMVFVLAALEGYQHDEIAKLLGIAVGTSKNQYFKAKQLLKEMLS</sequence>
<dbReference type="Proteomes" id="UP000291106">
    <property type="component" value="Chromosome"/>
</dbReference>
<evidence type="ECO:0000313" key="7">
    <source>
        <dbReference type="EMBL" id="QBF83855.1"/>
    </source>
</evidence>
<accession>A0A411PJX2</accession>
<evidence type="ECO:0000259" key="5">
    <source>
        <dbReference type="Pfam" id="PF04542"/>
    </source>
</evidence>
<name>A0A411PJX2_9GAMM</name>
<gene>
    <name evidence="7" type="ORF">EXU30_15095</name>
</gene>
<dbReference type="InterPro" id="IPR013249">
    <property type="entry name" value="RNA_pol_sigma70_r4_t2"/>
</dbReference>
<dbReference type="InterPro" id="IPR007627">
    <property type="entry name" value="RNA_pol_sigma70_r2"/>
</dbReference>
<dbReference type="InterPro" id="IPR036388">
    <property type="entry name" value="WH-like_DNA-bd_sf"/>
</dbReference>
<organism evidence="7 8">
    <name type="scientific">Shewanella maritima</name>
    <dbReference type="NCBI Taxonomy" id="2520507"/>
    <lineage>
        <taxon>Bacteria</taxon>
        <taxon>Pseudomonadati</taxon>
        <taxon>Pseudomonadota</taxon>
        <taxon>Gammaproteobacteria</taxon>
        <taxon>Alteromonadales</taxon>
        <taxon>Shewanellaceae</taxon>
        <taxon>Shewanella</taxon>
    </lineage>
</organism>
<dbReference type="Pfam" id="PF04542">
    <property type="entry name" value="Sigma70_r2"/>
    <property type="match status" value="1"/>
</dbReference>
<dbReference type="GO" id="GO:0006352">
    <property type="term" value="P:DNA-templated transcription initiation"/>
    <property type="evidence" value="ECO:0007669"/>
    <property type="project" value="InterPro"/>
</dbReference>
<dbReference type="InterPro" id="IPR013325">
    <property type="entry name" value="RNA_pol_sigma_r2"/>
</dbReference>
<evidence type="ECO:0000256" key="1">
    <source>
        <dbReference type="ARBA" id="ARBA00010641"/>
    </source>
</evidence>
<evidence type="ECO:0000256" key="2">
    <source>
        <dbReference type="ARBA" id="ARBA00023015"/>
    </source>
</evidence>
<dbReference type="InterPro" id="IPR039425">
    <property type="entry name" value="RNA_pol_sigma-70-like"/>
</dbReference>
<dbReference type="GO" id="GO:0016987">
    <property type="term" value="F:sigma factor activity"/>
    <property type="evidence" value="ECO:0007669"/>
    <property type="project" value="UniProtKB-KW"/>
</dbReference>
<reference evidence="7 8" key="1">
    <citation type="submission" date="2019-02" db="EMBL/GenBank/DDBJ databases">
        <title>Shewanella sp. D4-2 isolated from Dokdo Island.</title>
        <authorList>
            <person name="Baek K."/>
        </authorList>
    </citation>
    <scope>NUCLEOTIDE SEQUENCE [LARGE SCALE GENOMIC DNA]</scope>
    <source>
        <strain evidence="7 8">D4-2</strain>
    </source>
</reference>
<evidence type="ECO:0000256" key="4">
    <source>
        <dbReference type="ARBA" id="ARBA00023163"/>
    </source>
</evidence>
<dbReference type="InterPro" id="IPR013324">
    <property type="entry name" value="RNA_pol_sigma_r3/r4-like"/>
</dbReference>
<dbReference type="NCBIfam" id="TIGR02937">
    <property type="entry name" value="sigma70-ECF"/>
    <property type="match status" value="1"/>
</dbReference>
<dbReference type="PANTHER" id="PTHR43133">
    <property type="entry name" value="RNA POLYMERASE ECF-TYPE SIGMA FACTO"/>
    <property type="match status" value="1"/>
</dbReference>
<dbReference type="Pfam" id="PF08281">
    <property type="entry name" value="Sigma70_r4_2"/>
    <property type="match status" value="1"/>
</dbReference>
<dbReference type="CDD" id="cd06171">
    <property type="entry name" value="Sigma70_r4"/>
    <property type="match status" value="1"/>
</dbReference>
<dbReference type="SUPFAM" id="SSF88946">
    <property type="entry name" value="Sigma2 domain of RNA polymerase sigma factors"/>
    <property type="match status" value="1"/>
</dbReference>
<dbReference type="GO" id="GO:0003677">
    <property type="term" value="F:DNA binding"/>
    <property type="evidence" value="ECO:0007669"/>
    <property type="project" value="InterPro"/>
</dbReference>
<evidence type="ECO:0000256" key="3">
    <source>
        <dbReference type="ARBA" id="ARBA00023082"/>
    </source>
</evidence>
<dbReference type="OrthoDB" id="9780326at2"/>
<feature type="domain" description="RNA polymerase sigma factor 70 region 4 type 2" evidence="6">
    <location>
        <begin position="117"/>
        <end position="169"/>
    </location>
</feature>
<dbReference type="InterPro" id="IPR014284">
    <property type="entry name" value="RNA_pol_sigma-70_dom"/>
</dbReference>
<keyword evidence="2" id="KW-0805">Transcription regulation</keyword>
<dbReference type="Gene3D" id="1.10.1740.10">
    <property type="match status" value="1"/>
</dbReference>
<evidence type="ECO:0000259" key="6">
    <source>
        <dbReference type="Pfam" id="PF08281"/>
    </source>
</evidence>
<keyword evidence="4" id="KW-0804">Transcription</keyword>
<dbReference type="RefSeq" id="WP_130601385.1">
    <property type="nucleotide sequence ID" value="NZ_CP036200.1"/>
</dbReference>